<dbReference type="Proteomes" id="UP001470230">
    <property type="component" value="Unassembled WGS sequence"/>
</dbReference>
<feature type="compositionally biased region" description="Polar residues" evidence="1">
    <location>
        <begin position="739"/>
        <end position="755"/>
    </location>
</feature>
<dbReference type="EMBL" id="JAPFFF010000001">
    <property type="protein sequence ID" value="KAK8898825.1"/>
    <property type="molecule type" value="Genomic_DNA"/>
</dbReference>
<gene>
    <name evidence="2" type="ORF">M9Y10_001117</name>
</gene>
<dbReference type="Gene3D" id="3.80.10.10">
    <property type="entry name" value="Ribonuclease Inhibitor"/>
    <property type="match status" value="1"/>
</dbReference>
<feature type="compositionally biased region" description="Low complexity" evidence="1">
    <location>
        <begin position="585"/>
        <end position="599"/>
    </location>
</feature>
<proteinExistence type="predicted"/>
<comment type="caution">
    <text evidence="2">The sequence shown here is derived from an EMBL/GenBank/DDBJ whole genome shotgun (WGS) entry which is preliminary data.</text>
</comment>
<name>A0ABR2L647_9EUKA</name>
<evidence type="ECO:0000256" key="1">
    <source>
        <dbReference type="SAM" id="MobiDB-lite"/>
    </source>
</evidence>
<reference evidence="2 3" key="1">
    <citation type="submission" date="2024-04" db="EMBL/GenBank/DDBJ databases">
        <title>Tritrichomonas musculus Genome.</title>
        <authorList>
            <person name="Alves-Ferreira E."/>
            <person name="Grigg M."/>
            <person name="Lorenzi H."/>
            <person name="Galac M."/>
        </authorList>
    </citation>
    <scope>NUCLEOTIDE SEQUENCE [LARGE SCALE GENOMIC DNA]</scope>
    <source>
        <strain evidence="2 3">EAF2021</strain>
    </source>
</reference>
<evidence type="ECO:0000313" key="2">
    <source>
        <dbReference type="EMBL" id="KAK8898825.1"/>
    </source>
</evidence>
<feature type="compositionally biased region" description="Polar residues" evidence="1">
    <location>
        <begin position="600"/>
        <end position="610"/>
    </location>
</feature>
<evidence type="ECO:0008006" key="4">
    <source>
        <dbReference type="Google" id="ProtNLM"/>
    </source>
</evidence>
<feature type="region of interest" description="Disordered" evidence="1">
    <location>
        <begin position="729"/>
        <end position="774"/>
    </location>
</feature>
<accession>A0ABR2L647</accession>
<feature type="region of interest" description="Disordered" evidence="1">
    <location>
        <begin position="578"/>
        <end position="627"/>
    </location>
</feature>
<evidence type="ECO:0000313" key="3">
    <source>
        <dbReference type="Proteomes" id="UP001470230"/>
    </source>
</evidence>
<organism evidence="2 3">
    <name type="scientific">Tritrichomonas musculus</name>
    <dbReference type="NCBI Taxonomy" id="1915356"/>
    <lineage>
        <taxon>Eukaryota</taxon>
        <taxon>Metamonada</taxon>
        <taxon>Parabasalia</taxon>
        <taxon>Tritrichomonadida</taxon>
        <taxon>Tritrichomonadidae</taxon>
        <taxon>Tritrichomonas</taxon>
    </lineage>
</organism>
<sequence length="862" mass="98307">MSTQNYKELLASTHPLFRVPATKVFWFDSVMNKESHQGIRQRFMAITSPGIFIFERRTFPKGYIINRIISYSDLILICADSDSMQFFKAKVTLNLQSSRHLEAVAIVLAIRNALFGDKPRAPKIIIDPSVCEQIEKYQFAFESGNLVADRFLSLCLNIDEKNLNPEEISDIYDCLKVSQNFVQISSEILNSPLISAVSLAIAYDNEIQTLHLKNINFSLLVSHFIPIVQYNFSIQKLYLSTVTFSGKIQSYVEVWNDKTAFSANQFIFNDCNLTSTDFVTFFKTFKKFPADMQSIMFNNCNISTLALETIFSTISSSLCFRTLTELSFSHMKTDAALQTCFLQFITSNFFMVQKNLQCLSLEDIGIDIHLILPFLLNNPSYISNLSLIGNNFLNPISIKDFHNVIDMDLSFMHFTSDSLLSILNCMASSENHPHRITLDSLVISDDDWEIFYHHIGSIVISKLVMISFCGNKMKAEWMHLFKTFLLNHPSLSELGISYSILYDDAEDSINDLIQVVESKTIKKLEIKGKGDTILKQKLIPLIKAILTRATIKLLDITGQEISNIGLELIAQSIKNNKDQANSISNPQNQTTQTTNPENQSKPLGNTETQHNSTNNSDNQSNSYNKSENQANLINQENNTKTSSLMIEELRFDGNMPSSFDEFTKIIAQIEQSSMISSEWPECDARHVFSLTEPNMRPTISKQMEKIKKQFVRRFALEDEITIIPRNLEPNRQRLKKPSKTISQLSPLRNQSSAQQLPMKRSGSRSRKLSFSSSKPFLQSSKRILNKRMKEETNLSRPPQLDLNILSFKEEYVDNALAECLGSDLNEMARWTDEEKQSKEPFVIELQKLNKDTSIQAFLAKKL</sequence>
<dbReference type="InterPro" id="IPR032675">
    <property type="entry name" value="LRR_dom_sf"/>
</dbReference>
<keyword evidence="3" id="KW-1185">Reference proteome</keyword>
<protein>
    <recommendedName>
        <fullName evidence="4">Leucine Rich Repeat family protein</fullName>
    </recommendedName>
</protein>
<dbReference type="SUPFAM" id="SSF52047">
    <property type="entry name" value="RNI-like"/>
    <property type="match status" value="1"/>
</dbReference>
<feature type="compositionally biased region" description="Low complexity" evidence="1">
    <location>
        <begin position="611"/>
        <end position="626"/>
    </location>
</feature>